<name>A0ABU0YS73_9PROT</name>
<accession>A0ABU0YS73</accession>
<keyword evidence="3" id="KW-1185">Reference proteome</keyword>
<dbReference type="InterPro" id="IPR000073">
    <property type="entry name" value="AB_hydrolase_1"/>
</dbReference>
<dbReference type="GO" id="GO:0016787">
    <property type="term" value="F:hydrolase activity"/>
    <property type="evidence" value="ECO:0007669"/>
    <property type="project" value="UniProtKB-KW"/>
</dbReference>
<sequence length="272" mass="29544">MPSVKLDNTHFHYRLDGSEDRPLVVLSHALSVSHAMWGFQLPVLTRHFRVLSYDMRGHGQTDATGEDLTRGYTLEQMADDVANLVAKLGHGRFHFVGLSIGSMIGQVLALRHRKMLNRLVLACAGTGKPNADAQKMWDDRVAAIAKGGVESQIEGTLGRWLSPEFRAAAPLTTEWIADLIRATPAAGYTGAALAIKRMDIPGNELETLRLPTLCIAGEKDPGATVAAVSALRDRIQGARLAVIEGGYHLCNVEKPHDFNEAMLGFLLEGDAD</sequence>
<dbReference type="Gene3D" id="3.40.50.1820">
    <property type="entry name" value="alpha/beta hydrolase"/>
    <property type="match status" value="1"/>
</dbReference>
<reference evidence="3" key="1">
    <citation type="submission" date="2023-08" db="EMBL/GenBank/DDBJ databases">
        <title>Rhodospirillaceae gen. nov., a novel taxon isolated from the Yangtze River Yuezi River estuary sludge.</title>
        <authorList>
            <person name="Ruan L."/>
        </authorList>
    </citation>
    <scope>NUCLEOTIDE SEQUENCE [LARGE SCALE GENOMIC DNA]</scope>
    <source>
        <strain evidence="3">R-7</strain>
    </source>
</reference>
<comment type="caution">
    <text evidence="2">The sequence shown here is derived from an EMBL/GenBank/DDBJ whole genome shotgun (WGS) entry which is preliminary data.</text>
</comment>
<evidence type="ECO:0000259" key="1">
    <source>
        <dbReference type="Pfam" id="PF00561"/>
    </source>
</evidence>
<dbReference type="RefSeq" id="WP_379958326.1">
    <property type="nucleotide sequence ID" value="NZ_JAUYVI010000006.1"/>
</dbReference>
<evidence type="ECO:0000313" key="3">
    <source>
        <dbReference type="Proteomes" id="UP001230156"/>
    </source>
</evidence>
<dbReference type="InterPro" id="IPR029058">
    <property type="entry name" value="AB_hydrolase_fold"/>
</dbReference>
<dbReference type="PRINTS" id="PR00111">
    <property type="entry name" value="ABHYDROLASE"/>
</dbReference>
<gene>
    <name evidence="2" type="ORF">Q8A70_19335</name>
</gene>
<protein>
    <submittedName>
        <fullName evidence="2">Alpha/beta fold hydrolase</fullName>
    </submittedName>
</protein>
<dbReference type="InterPro" id="IPR050266">
    <property type="entry name" value="AB_hydrolase_sf"/>
</dbReference>
<proteinExistence type="predicted"/>
<feature type="domain" description="AB hydrolase-1" evidence="1">
    <location>
        <begin position="22"/>
        <end position="255"/>
    </location>
</feature>
<dbReference type="SUPFAM" id="SSF53474">
    <property type="entry name" value="alpha/beta-Hydrolases"/>
    <property type="match status" value="1"/>
</dbReference>
<dbReference type="PANTHER" id="PTHR43798">
    <property type="entry name" value="MONOACYLGLYCEROL LIPASE"/>
    <property type="match status" value="1"/>
</dbReference>
<keyword evidence="2" id="KW-0378">Hydrolase</keyword>
<dbReference type="Proteomes" id="UP001230156">
    <property type="component" value="Unassembled WGS sequence"/>
</dbReference>
<organism evidence="2 3">
    <name type="scientific">Dongia sedimenti</name>
    <dbReference type="NCBI Taxonomy" id="3064282"/>
    <lineage>
        <taxon>Bacteria</taxon>
        <taxon>Pseudomonadati</taxon>
        <taxon>Pseudomonadota</taxon>
        <taxon>Alphaproteobacteria</taxon>
        <taxon>Rhodospirillales</taxon>
        <taxon>Dongiaceae</taxon>
        <taxon>Dongia</taxon>
    </lineage>
</organism>
<dbReference type="Pfam" id="PF00561">
    <property type="entry name" value="Abhydrolase_1"/>
    <property type="match status" value="1"/>
</dbReference>
<dbReference type="EMBL" id="JAUYVI010000006">
    <property type="protein sequence ID" value="MDQ7249851.1"/>
    <property type="molecule type" value="Genomic_DNA"/>
</dbReference>
<evidence type="ECO:0000313" key="2">
    <source>
        <dbReference type="EMBL" id="MDQ7249851.1"/>
    </source>
</evidence>